<accession>A0A392TVF1</accession>
<dbReference type="AlphaFoldDB" id="A0A392TVF1"/>
<reference evidence="1 2" key="1">
    <citation type="journal article" date="2018" name="Front. Plant Sci.">
        <title>Red Clover (Trifolium pratense) and Zigzag Clover (T. medium) - A Picture of Genomic Similarities and Differences.</title>
        <authorList>
            <person name="Dluhosova J."/>
            <person name="Istvanek J."/>
            <person name="Nedelnik J."/>
            <person name="Repkova J."/>
        </authorList>
    </citation>
    <scope>NUCLEOTIDE SEQUENCE [LARGE SCALE GENOMIC DNA]</scope>
    <source>
        <strain evidence="2">cv. 10/8</strain>
        <tissue evidence="1">Leaf</tissue>
    </source>
</reference>
<evidence type="ECO:0000313" key="1">
    <source>
        <dbReference type="EMBL" id="MCI63795.1"/>
    </source>
</evidence>
<keyword evidence="2" id="KW-1185">Reference proteome</keyword>
<proteinExistence type="predicted"/>
<dbReference type="EMBL" id="LXQA010643742">
    <property type="protein sequence ID" value="MCI63795.1"/>
    <property type="molecule type" value="Genomic_DNA"/>
</dbReference>
<dbReference type="Proteomes" id="UP000265520">
    <property type="component" value="Unassembled WGS sequence"/>
</dbReference>
<organism evidence="1 2">
    <name type="scientific">Trifolium medium</name>
    <dbReference type="NCBI Taxonomy" id="97028"/>
    <lineage>
        <taxon>Eukaryota</taxon>
        <taxon>Viridiplantae</taxon>
        <taxon>Streptophyta</taxon>
        <taxon>Embryophyta</taxon>
        <taxon>Tracheophyta</taxon>
        <taxon>Spermatophyta</taxon>
        <taxon>Magnoliopsida</taxon>
        <taxon>eudicotyledons</taxon>
        <taxon>Gunneridae</taxon>
        <taxon>Pentapetalae</taxon>
        <taxon>rosids</taxon>
        <taxon>fabids</taxon>
        <taxon>Fabales</taxon>
        <taxon>Fabaceae</taxon>
        <taxon>Papilionoideae</taxon>
        <taxon>50 kb inversion clade</taxon>
        <taxon>NPAAA clade</taxon>
        <taxon>Hologalegina</taxon>
        <taxon>IRL clade</taxon>
        <taxon>Trifolieae</taxon>
        <taxon>Trifolium</taxon>
    </lineage>
</organism>
<feature type="non-terminal residue" evidence="1">
    <location>
        <position position="1"/>
    </location>
</feature>
<name>A0A392TVF1_9FABA</name>
<comment type="caution">
    <text evidence="1">The sequence shown here is derived from an EMBL/GenBank/DDBJ whole genome shotgun (WGS) entry which is preliminary data.</text>
</comment>
<sequence>VVALLKELLRLVAGRGGGDDEGEVKGDDKVNLAIEGGDMVNLVVALHIRLILLWLCTKKYLFQLIQYF</sequence>
<evidence type="ECO:0000313" key="2">
    <source>
        <dbReference type="Proteomes" id="UP000265520"/>
    </source>
</evidence>
<protein>
    <submittedName>
        <fullName evidence="1">Uncharacterized protein</fullName>
    </submittedName>
</protein>